<reference evidence="1 3" key="1">
    <citation type="journal article" date="2018" name="Front. Microbiol.">
        <title>Genome-Wide Analysis of Corynespora cassiicola Leaf Fall Disease Putative Effectors.</title>
        <authorList>
            <person name="Lopez D."/>
            <person name="Ribeiro S."/>
            <person name="Label P."/>
            <person name="Fumanal B."/>
            <person name="Venisse J.S."/>
            <person name="Kohler A."/>
            <person name="de Oliveira R.R."/>
            <person name="Labutti K."/>
            <person name="Lipzen A."/>
            <person name="Lail K."/>
            <person name="Bauer D."/>
            <person name="Ohm R.A."/>
            <person name="Barry K.W."/>
            <person name="Spatafora J."/>
            <person name="Grigoriev I.V."/>
            <person name="Martin F.M."/>
            <person name="Pujade-Renaud V."/>
        </authorList>
    </citation>
    <scope>NUCLEOTIDE SEQUENCE [LARGE SCALE GENOMIC DNA]</scope>
    <source>
        <strain evidence="1 3">Philippines</strain>
    </source>
</reference>
<dbReference type="EMBL" id="KZ678192">
    <property type="protein sequence ID" value="PSN58821.1"/>
    <property type="molecule type" value="Genomic_DNA"/>
</dbReference>
<evidence type="ECO:0000313" key="1">
    <source>
        <dbReference type="EMBL" id="PSN58795.1"/>
    </source>
</evidence>
<protein>
    <submittedName>
        <fullName evidence="1">Uncharacterized protein</fullName>
    </submittedName>
</protein>
<sequence length="64" mass="6952">MRPVGHDLPIEADIQNGLPGKYVISEMDRQANSRGTFQVASKQGVLLTSGLASSTRPWTARPML</sequence>
<name>A0A2T2N015_CORCC</name>
<keyword evidence="3" id="KW-1185">Reference proteome</keyword>
<proteinExistence type="predicted"/>
<evidence type="ECO:0000313" key="2">
    <source>
        <dbReference type="EMBL" id="PSN58821.1"/>
    </source>
</evidence>
<evidence type="ECO:0000313" key="3">
    <source>
        <dbReference type="Proteomes" id="UP000240883"/>
    </source>
</evidence>
<accession>A0A2T2N015</accession>
<organism evidence="1 3">
    <name type="scientific">Corynespora cassiicola Philippines</name>
    <dbReference type="NCBI Taxonomy" id="1448308"/>
    <lineage>
        <taxon>Eukaryota</taxon>
        <taxon>Fungi</taxon>
        <taxon>Dikarya</taxon>
        <taxon>Ascomycota</taxon>
        <taxon>Pezizomycotina</taxon>
        <taxon>Dothideomycetes</taxon>
        <taxon>Pleosporomycetidae</taxon>
        <taxon>Pleosporales</taxon>
        <taxon>Corynesporascaceae</taxon>
        <taxon>Corynespora</taxon>
    </lineage>
</organism>
<dbReference type="AlphaFoldDB" id="A0A2T2N015"/>
<dbReference type="EMBL" id="KZ678196">
    <property type="protein sequence ID" value="PSN58795.1"/>
    <property type="molecule type" value="Genomic_DNA"/>
</dbReference>
<dbReference type="Proteomes" id="UP000240883">
    <property type="component" value="Unassembled WGS sequence"/>
</dbReference>
<gene>
    <name evidence="2" type="ORF">BS50DRAFT_580443</name>
    <name evidence="1" type="ORF">BS50DRAFT_580466</name>
</gene>